<dbReference type="GO" id="GO:0005524">
    <property type="term" value="F:ATP binding"/>
    <property type="evidence" value="ECO:0007669"/>
    <property type="project" value="UniProtKB-KW"/>
</dbReference>
<dbReference type="Gene3D" id="3.40.1190.10">
    <property type="entry name" value="Mur-like, catalytic domain"/>
    <property type="match status" value="1"/>
</dbReference>
<keyword evidence="8" id="KW-0460">Magnesium</keyword>
<dbReference type="InterPro" id="IPR001645">
    <property type="entry name" value="Folylpolyglutamate_synth"/>
</dbReference>
<feature type="domain" description="Mur ligase C-terminal" evidence="12">
    <location>
        <begin position="300"/>
        <end position="419"/>
    </location>
</feature>
<evidence type="ECO:0000256" key="5">
    <source>
        <dbReference type="ARBA" id="ARBA00022723"/>
    </source>
</evidence>
<evidence type="ECO:0000256" key="4">
    <source>
        <dbReference type="ARBA" id="ARBA00022598"/>
    </source>
</evidence>
<dbReference type="PANTHER" id="PTHR11136">
    <property type="entry name" value="FOLYLPOLYGLUTAMATE SYNTHASE-RELATED"/>
    <property type="match status" value="1"/>
</dbReference>
<dbReference type="Gene3D" id="3.90.190.20">
    <property type="entry name" value="Mur ligase, C-terminal domain"/>
    <property type="match status" value="1"/>
</dbReference>
<dbReference type="Proteomes" id="UP000180254">
    <property type="component" value="Unassembled WGS sequence"/>
</dbReference>
<proteinExistence type="inferred from homology"/>
<gene>
    <name evidence="14" type="primary">fgs</name>
    <name evidence="14" type="ORF">EUAN_00330</name>
</gene>
<dbReference type="PROSITE" id="PS01011">
    <property type="entry name" value="FOLYLPOLYGLU_SYNT_1"/>
    <property type="match status" value="1"/>
</dbReference>
<organism evidence="14 15">
    <name type="scientific">Andreesenia angusta</name>
    <dbReference type="NCBI Taxonomy" id="39480"/>
    <lineage>
        <taxon>Bacteria</taxon>
        <taxon>Bacillati</taxon>
        <taxon>Bacillota</taxon>
        <taxon>Tissierellia</taxon>
        <taxon>Tissierellales</taxon>
        <taxon>Gottschalkiaceae</taxon>
        <taxon>Andreesenia</taxon>
    </lineage>
</organism>
<dbReference type="GO" id="GO:0005737">
    <property type="term" value="C:cytoplasm"/>
    <property type="evidence" value="ECO:0007669"/>
    <property type="project" value="TreeGrafter"/>
</dbReference>
<keyword evidence="6 11" id="KW-0547">Nucleotide-binding</keyword>
<dbReference type="AlphaFoldDB" id="A0A1S1VBG0"/>
<dbReference type="EMBL" id="MKIE01000001">
    <property type="protein sequence ID" value="OHW63169.1"/>
    <property type="molecule type" value="Genomic_DNA"/>
</dbReference>
<comment type="cofactor">
    <cofactor evidence="1">
        <name>Mg(2+)</name>
        <dbReference type="ChEBI" id="CHEBI:18420"/>
    </cofactor>
</comment>
<dbReference type="PANTHER" id="PTHR11136:SF0">
    <property type="entry name" value="DIHYDROFOLATE SYNTHETASE-RELATED"/>
    <property type="match status" value="1"/>
</dbReference>
<dbReference type="Pfam" id="PF08245">
    <property type="entry name" value="Mur_ligase_M"/>
    <property type="match status" value="1"/>
</dbReference>
<dbReference type="EC" id="6.3.2.17" evidence="3"/>
<keyword evidence="15" id="KW-1185">Reference proteome</keyword>
<dbReference type="InterPro" id="IPR018109">
    <property type="entry name" value="Folylpolyglutamate_synth_CS"/>
</dbReference>
<reference evidence="14 15" key="1">
    <citation type="submission" date="2016-09" db="EMBL/GenBank/DDBJ databases">
        <title>Genome sequence of Eubacterium angustum.</title>
        <authorList>
            <person name="Poehlein A."/>
            <person name="Daniel R."/>
        </authorList>
    </citation>
    <scope>NUCLEOTIDE SEQUENCE [LARGE SCALE GENOMIC DNA]</scope>
    <source>
        <strain evidence="14 15">DSM 1989</strain>
    </source>
</reference>
<evidence type="ECO:0000313" key="14">
    <source>
        <dbReference type="EMBL" id="OHW63169.1"/>
    </source>
</evidence>
<evidence type="ECO:0000313" key="15">
    <source>
        <dbReference type="Proteomes" id="UP000180254"/>
    </source>
</evidence>
<evidence type="ECO:0000256" key="1">
    <source>
        <dbReference type="ARBA" id="ARBA00001946"/>
    </source>
</evidence>
<sequence>MTVSINEALDYIHSTNKFGIVLGMDNIVKLLELMGNPQEKLKYIHVAGTNGKGSTSSYITKVLEKAGYRVGLFTSPYLELFNERIRINDEYISNEDLSEITFYVKEKVEQMLEEGFDHPTEFEIVTAIAIEYYLRKQVDIVLLEVGMGGRYDATNAISKPEVAVITPIGMDHIGILGDTLGKIAYEKAGIIKPDGTVVIYPQEPEAQEVVENVAKDQNNEIVNVPVENLKIERIGDFGSVFDFKFRDYELKGLEIELIGKHQASNATTAITTLLTLKDKGVVEIDESHIREGLKATRWMGRLEMIGKSPRFLIDGAHNMQGITALKKALSELFEYDKLILGIGILADKDVDDMVAEMAPVGDKIIVTTPNIHRAMSAEELGPKFKAYKDDVIVEGDISKAIDKAIEAAGENDLIVFSGSLYLIGDVRRIANKKING</sequence>
<dbReference type="NCBIfam" id="TIGR01499">
    <property type="entry name" value="folC"/>
    <property type="match status" value="1"/>
</dbReference>
<keyword evidence="4 11" id="KW-0436">Ligase</keyword>
<dbReference type="GO" id="GO:0008841">
    <property type="term" value="F:dihydrofolate synthase activity"/>
    <property type="evidence" value="ECO:0007669"/>
    <property type="project" value="TreeGrafter"/>
</dbReference>
<dbReference type="GO" id="GO:0004326">
    <property type="term" value="F:tetrahydrofolylpolyglutamate synthase activity"/>
    <property type="evidence" value="ECO:0007669"/>
    <property type="project" value="UniProtKB-EC"/>
</dbReference>
<comment type="similarity">
    <text evidence="2 11">Belongs to the folylpolyglutamate synthase family.</text>
</comment>
<comment type="caution">
    <text evidence="14">The sequence shown here is derived from an EMBL/GenBank/DDBJ whole genome shotgun (WGS) entry which is preliminary data.</text>
</comment>
<evidence type="ECO:0000259" key="12">
    <source>
        <dbReference type="Pfam" id="PF02875"/>
    </source>
</evidence>
<dbReference type="InterPro" id="IPR004101">
    <property type="entry name" value="Mur_ligase_C"/>
</dbReference>
<protein>
    <recommendedName>
        <fullName evidence="3">tetrahydrofolate synthase</fullName>
        <ecNumber evidence="3">6.3.2.17</ecNumber>
    </recommendedName>
    <alternativeName>
        <fullName evidence="9">Tetrahydrofolylpolyglutamate synthase</fullName>
    </alternativeName>
</protein>
<dbReference type="SUPFAM" id="SSF53244">
    <property type="entry name" value="MurD-like peptide ligases, peptide-binding domain"/>
    <property type="match status" value="1"/>
</dbReference>
<dbReference type="InterPro" id="IPR036565">
    <property type="entry name" value="Mur-like_cat_sf"/>
</dbReference>
<evidence type="ECO:0000256" key="3">
    <source>
        <dbReference type="ARBA" id="ARBA00013025"/>
    </source>
</evidence>
<comment type="catalytic activity">
    <reaction evidence="10">
        <text>(6S)-5,6,7,8-tetrahydrofolyl-(gamma-L-Glu)(n) + L-glutamate + ATP = (6S)-5,6,7,8-tetrahydrofolyl-(gamma-L-Glu)(n+1) + ADP + phosphate + H(+)</text>
        <dbReference type="Rhea" id="RHEA:10580"/>
        <dbReference type="Rhea" id="RHEA-COMP:14738"/>
        <dbReference type="Rhea" id="RHEA-COMP:14740"/>
        <dbReference type="ChEBI" id="CHEBI:15378"/>
        <dbReference type="ChEBI" id="CHEBI:29985"/>
        <dbReference type="ChEBI" id="CHEBI:30616"/>
        <dbReference type="ChEBI" id="CHEBI:43474"/>
        <dbReference type="ChEBI" id="CHEBI:141005"/>
        <dbReference type="ChEBI" id="CHEBI:456216"/>
        <dbReference type="EC" id="6.3.2.17"/>
    </reaction>
</comment>
<evidence type="ECO:0000256" key="2">
    <source>
        <dbReference type="ARBA" id="ARBA00008276"/>
    </source>
</evidence>
<dbReference type="SUPFAM" id="SSF53623">
    <property type="entry name" value="MurD-like peptide ligases, catalytic domain"/>
    <property type="match status" value="1"/>
</dbReference>
<name>A0A1S1VBG0_9FIRM</name>
<dbReference type="FunFam" id="3.40.1190.10:FF:000011">
    <property type="entry name" value="Folylpolyglutamate synthase/dihydrofolate synthase"/>
    <property type="match status" value="1"/>
</dbReference>
<keyword evidence="7 11" id="KW-0067">ATP-binding</keyword>
<dbReference type="GO" id="GO:0046872">
    <property type="term" value="F:metal ion binding"/>
    <property type="evidence" value="ECO:0007669"/>
    <property type="project" value="UniProtKB-KW"/>
</dbReference>
<evidence type="ECO:0000256" key="6">
    <source>
        <dbReference type="ARBA" id="ARBA00022741"/>
    </source>
</evidence>
<dbReference type="Pfam" id="PF02875">
    <property type="entry name" value="Mur_ligase_C"/>
    <property type="match status" value="1"/>
</dbReference>
<evidence type="ECO:0000256" key="9">
    <source>
        <dbReference type="ARBA" id="ARBA00030592"/>
    </source>
</evidence>
<dbReference type="InterPro" id="IPR036615">
    <property type="entry name" value="Mur_ligase_C_dom_sf"/>
</dbReference>
<evidence type="ECO:0000256" key="11">
    <source>
        <dbReference type="PIRNR" id="PIRNR001563"/>
    </source>
</evidence>
<evidence type="ECO:0000259" key="13">
    <source>
        <dbReference type="Pfam" id="PF08245"/>
    </source>
</evidence>
<evidence type="ECO:0000256" key="10">
    <source>
        <dbReference type="ARBA" id="ARBA00047493"/>
    </source>
</evidence>
<feature type="domain" description="Mur ligase central" evidence="13">
    <location>
        <begin position="46"/>
        <end position="272"/>
    </location>
</feature>
<dbReference type="STRING" id="39480.EUAN_00330"/>
<evidence type="ECO:0000256" key="7">
    <source>
        <dbReference type="ARBA" id="ARBA00022840"/>
    </source>
</evidence>
<accession>A0A1S1VBG0</accession>
<evidence type="ECO:0000256" key="8">
    <source>
        <dbReference type="ARBA" id="ARBA00022842"/>
    </source>
</evidence>
<dbReference type="PIRSF" id="PIRSF001563">
    <property type="entry name" value="Folylpolyglu_synth"/>
    <property type="match status" value="1"/>
</dbReference>
<dbReference type="RefSeq" id="WP_245674403.1">
    <property type="nucleotide sequence ID" value="NZ_MKIE01000001.1"/>
</dbReference>
<dbReference type="InterPro" id="IPR013221">
    <property type="entry name" value="Mur_ligase_cen"/>
</dbReference>
<keyword evidence="5" id="KW-0479">Metal-binding</keyword>